<protein>
    <submittedName>
        <fullName evidence="1">Uncharacterized protein</fullName>
    </submittedName>
</protein>
<name>A0A0L8HB87_OCTBM</name>
<dbReference type="EMBL" id="KQ418610">
    <property type="protein sequence ID" value="KOF86541.1"/>
    <property type="molecule type" value="Genomic_DNA"/>
</dbReference>
<accession>A0A0L8HB87</accession>
<proteinExistence type="predicted"/>
<evidence type="ECO:0000313" key="1">
    <source>
        <dbReference type="EMBL" id="KOF86541.1"/>
    </source>
</evidence>
<organism evidence="1">
    <name type="scientific">Octopus bimaculoides</name>
    <name type="common">California two-spotted octopus</name>
    <dbReference type="NCBI Taxonomy" id="37653"/>
    <lineage>
        <taxon>Eukaryota</taxon>
        <taxon>Metazoa</taxon>
        <taxon>Spiralia</taxon>
        <taxon>Lophotrochozoa</taxon>
        <taxon>Mollusca</taxon>
        <taxon>Cephalopoda</taxon>
        <taxon>Coleoidea</taxon>
        <taxon>Octopodiformes</taxon>
        <taxon>Octopoda</taxon>
        <taxon>Incirrata</taxon>
        <taxon>Octopodidae</taxon>
        <taxon>Octopus</taxon>
    </lineage>
</organism>
<sequence length="53" mass="6113">MIIACVCVIVICTRKHLKIYLHTCSRKENVYTHAYIYCPSPKDSTNPPETTRT</sequence>
<dbReference type="AlphaFoldDB" id="A0A0L8HB87"/>
<gene>
    <name evidence="1" type="ORF">OCBIM_22018356mg</name>
</gene>
<reference evidence="1" key="1">
    <citation type="submission" date="2015-07" db="EMBL/GenBank/DDBJ databases">
        <title>MeaNS - Measles Nucleotide Surveillance Program.</title>
        <authorList>
            <person name="Tran T."/>
            <person name="Druce J."/>
        </authorList>
    </citation>
    <scope>NUCLEOTIDE SEQUENCE</scope>
    <source>
        <strain evidence="1">UCB-OBI-ISO-001</strain>
        <tissue evidence="1">Gonad</tissue>
    </source>
</reference>